<evidence type="ECO:0000256" key="1">
    <source>
        <dbReference type="ARBA" id="ARBA00010040"/>
    </source>
</evidence>
<organism evidence="11 12">
    <name type="scientific">Lacunisphaera limnophila</name>
    <dbReference type="NCBI Taxonomy" id="1838286"/>
    <lineage>
        <taxon>Bacteria</taxon>
        <taxon>Pseudomonadati</taxon>
        <taxon>Verrucomicrobiota</taxon>
        <taxon>Opitutia</taxon>
        <taxon>Opitutales</taxon>
        <taxon>Opitutaceae</taxon>
        <taxon>Lacunisphaera</taxon>
    </lineage>
</organism>
<evidence type="ECO:0000256" key="4">
    <source>
        <dbReference type="ARBA" id="ARBA00022801"/>
    </source>
</evidence>
<gene>
    <name evidence="11" type="primary">ptpA_3</name>
    <name evidence="11" type="ORF">Verru16b_00709</name>
</gene>
<dbReference type="Proteomes" id="UP000095228">
    <property type="component" value="Chromosome"/>
</dbReference>
<keyword evidence="4 11" id="KW-0378">Hydrolase</keyword>
<keyword evidence="5" id="KW-0720">Serine protease</keyword>
<comment type="function">
    <text evidence="9">This enzyme catalyzes the hydrolysis of the N-terminal peptide bond of an N-acetylated peptide to generate an N-acetylated amino acid and a peptide with a free N-terminus. It preferentially cleaves off Ac-Ala, Ac-Met and Ac-Ser. Also, involved in the degradation of oxidized and glycated proteins.</text>
</comment>
<evidence type="ECO:0000313" key="11">
    <source>
        <dbReference type="EMBL" id="AOS43657.1"/>
    </source>
</evidence>
<evidence type="ECO:0000256" key="6">
    <source>
        <dbReference type="ARBA" id="ARBA00022990"/>
    </source>
</evidence>
<dbReference type="PROSITE" id="PS00708">
    <property type="entry name" value="PRO_ENDOPEP_SER"/>
    <property type="match status" value="1"/>
</dbReference>
<dbReference type="InterPro" id="IPR011659">
    <property type="entry name" value="WD40"/>
</dbReference>
<name>A0A1D8ARZ6_9BACT</name>
<evidence type="ECO:0000256" key="7">
    <source>
        <dbReference type="ARBA" id="ARBA00032284"/>
    </source>
</evidence>
<dbReference type="InterPro" id="IPR029058">
    <property type="entry name" value="AB_hydrolase_fold"/>
</dbReference>
<comment type="similarity">
    <text evidence="1">Belongs to the peptidase S9C family.</text>
</comment>
<dbReference type="PANTHER" id="PTHR42776:SF13">
    <property type="entry name" value="DIPEPTIDYL-PEPTIDASE 5"/>
    <property type="match status" value="1"/>
</dbReference>
<dbReference type="EMBL" id="CP016094">
    <property type="protein sequence ID" value="AOS43657.1"/>
    <property type="molecule type" value="Genomic_DNA"/>
</dbReference>
<evidence type="ECO:0000256" key="8">
    <source>
        <dbReference type="ARBA" id="ARBA00032596"/>
    </source>
</evidence>
<dbReference type="Pfam" id="PF07676">
    <property type="entry name" value="PD40"/>
    <property type="match status" value="1"/>
</dbReference>
<dbReference type="Pfam" id="PF26549">
    <property type="entry name" value="Tricorn_N"/>
    <property type="match status" value="1"/>
</dbReference>
<proteinExistence type="inferred from homology"/>
<keyword evidence="2" id="KW-0645">Protease</keyword>
<dbReference type="SUPFAM" id="SSF53474">
    <property type="entry name" value="alpha/beta-Hydrolases"/>
    <property type="match status" value="1"/>
</dbReference>
<keyword evidence="3" id="KW-0732">Signal</keyword>
<evidence type="ECO:0000313" key="12">
    <source>
        <dbReference type="Proteomes" id="UP000095228"/>
    </source>
</evidence>
<dbReference type="GO" id="GO:0004252">
    <property type="term" value="F:serine-type endopeptidase activity"/>
    <property type="evidence" value="ECO:0007669"/>
    <property type="project" value="InterPro"/>
</dbReference>
<protein>
    <recommendedName>
        <fullName evidence="8">Acyl-peptide hydrolase</fullName>
    </recommendedName>
    <alternativeName>
        <fullName evidence="7">Acylaminoacyl-peptidase</fullName>
    </alternativeName>
</protein>
<dbReference type="KEGG" id="obg:Verru16b_00709"/>
<dbReference type="Gene3D" id="2.120.10.30">
    <property type="entry name" value="TolB, C-terminal domain"/>
    <property type="match status" value="2"/>
</dbReference>
<dbReference type="PATRIC" id="fig|1838286.3.peg.716"/>
<dbReference type="STRING" id="1838286.Verru16b_00709"/>
<keyword evidence="6" id="KW-0007">Acetylation</keyword>
<dbReference type="Gene3D" id="3.40.50.1820">
    <property type="entry name" value="alpha/beta hydrolase"/>
    <property type="match status" value="1"/>
</dbReference>
<dbReference type="InterPro" id="IPR011042">
    <property type="entry name" value="6-blade_b-propeller_TolB-like"/>
</dbReference>
<dbReference type="InterPro" id="IPR001375">
    <property type="entry name" value="Peptidase_S9_cat"/>
</dbReference>
<evidence type="ECO:0000256" key="5">
    <source>
        <dbReference type="ARBA" id="ARBA00022825"/>
    </source>
</evidence>
<dbReference type="Pfam" id="PF00326">
    <property type="entry name" value="Peptidase_S9"/>
    <property type="match status" value="1"/>
</dbReference>
<dbReference type="InterPro" id="IPR002471">
    <property type="entry name" value="Pept_S9_AS"/>
</dbReference>
<dbReference type="GO" id="GO:0006508">
    <property type="term" value="P:proteolysis"/>
    <property type="evidence" value="ECO:0007669"/>
    <property type="project" value="UniProtKB-KW"/>
</dbReference>
<feature type="domain" description="Peptidase S9 prolyl oligopeptidase catalytic" evidence="10">
    <location>
        <begin position="469"/>
        <end position="674"/>
    </location>
</feature>
<dbReference type="AlphaFoldDB" id="A0A1D8ARZ6"/>
<evidence type="ECO:0000259" key="10">
    <source>
        <dbReference type="Pfam" id="PF00326"/>
    </source>
</evidence>
<dbReference type="PANTHER" id="PTHR42776">
    <property type="entry name" value="SERINE PEPTIDASE S9 FAMILY MEMBER"/>
    <property type="match status" value="1"/>
</dbReference>
<dbReference type="SUPFAM" id="SSF82171">
    <property type="entry name" value="DPP6 N-terminal domain-like"/>
    <property type="match status" value="1"/>
</dbReference>
<accession>A0A1D8ARZ6</accession>
<reference evidence="11 12" key="1">
    <citation type="submission" date="2016-06" db="EMBL/GenBank/DDBJ databases">
        <title>Three novel species with peptidoglycan cell walls form the new genus Lacunisphaera gen. nov. in the family Opitutaceae of the verrucomicrobial subdivision 4.</title>
        <authorList>
            <person name="Rast P."/>
            <person name="Gloeckner I."/>
            <person name="Jogler M."/>
            <person name="Boedeker C."/>
            <person name="Jeske O."/>
            <person name="Wiegand S."/>
            <person name="Reinhardt R."/>
            <person name="Schumann P."/>
            <person name="Rohde M."/>
            <person name="Spring S."/>
            <person name="Gloeckner F.O."/>
            <person name="Jogler C."/>
        </authorList>
    </citation>
    <scope>NUCLEOTIDE SEQUENCE [LARGE SCALE GENOMIC DNA]</scope>
    <source>
        <strain evidence="11 12">IG16b</strain>
    </source>
</reference>
<dbReference type="FunFam" id="3.40.50.1820:FF:000028">
    <property type="entry name" value="S9 family peptidase"/>
    <property type="match status" value="1"/>
</dbReference>
<sequence>MFAGLASAVARPLELEDLFRLKRVSDPQLSPDGRTVAYVVTEVLKAENRTQSDIWVIPAEGGEARLLAGSPKHDRHPRWSPDGQWIAFESNRGGSTQLWIVPASGGEARQLTDLSTEAGQAVWAPTGDQLAFVSEVFPEFSDRPFAEADRLNKEKLAARAASPVKARVITQLLYRHWDSWVDGKRKHLFVLPMKAGAATGEPRNVTPGENDAVPTSATFEEGDEFDFSPDGRELAFAAPHHVTREQAWSTNHDIWTVDLSTGERRKVTTSPAADTHPRYSPDGKYLAYRAQARAGFEADRWQVRLHSRNSGEDWSLTADWDVSVGALDWAADSQSLVFPAQEAGTEPVFEVPVAGGTPRKLHGGGVNGDVSRSADGRQIYFLHSSYTQPPEVWRADLVTRRAPMPVTRTNETLLAELELPAAETVTVPGAGGTPVQMYILKPPGFDAAKKYPLVFWVHGGPQSAFLDSWSTRWNPQLWAAQGYVLAMPNPRGSTGFGQQFTDEISHDWGGKVFEDLMAALAHLEKQPWIDTDRMAAAGASYGGYMMNWFQGHTDKFKTLVTHCGVYEFTSMYGTTEETWFDEWDHGIPWQNPDFEKFSPHRHAAKFRTPNLIIHNELDFRVPLNQGLSLFTTLQRQGVPSKLLYFPDEGHWVLKPANSELWHTTVFDWLAEYLQK</sequence>
<evidence type="ECO:0000256" key="3">
    <source>
        <dbReference type="ARBA" id="ARBA00022729"/>
    </source>
</evidence>
<evidence type="ECO:0000256" key="9">
    <source>
        <dbReference type="ARBA" id="ARBA00045885"/>
    </source>
</evidence>
<keyword evidence="12" id="KW-1185">Reference proteome</keyword>
<evidence type="ECO:0000256" key="2">
    <source>
        <dbReference type="ARBA" id="ARBA00022670"/>
    </source>
</evidence>